<feature type="region of interest" description="Disordered" evidence="1">
    <location>
        <begin position="206"/>
        <end position="246"/>
    </location>
</feature>
<evidence type="ECO:0000313" key="4">
    <source>
        <dbReference type="Proteomes" id="UP001313282"/>
    </source>
</evidence>
<feature type="domain" description="SRR1-like" evidence="2">
    <location>
        <begin position="162"/>
        <end position="347"/>
    </location>
</feature>
<evidence type="ECO:0000313" key="3">
    <source>
        <dbReference type="EMBL" id="KAK6339306.1"/>
    </source>
</evidence>
<feature type="region of interest" description="Disordered" evidence="1">
    <location>
        <begin position="1"/>
        <end position="70"/>
    </location>
</feature>
<comment type="caution">
    <text evidence="3">The sequence shown here is derived from an EMBL/GenBank/DDBJ whole genome shotgun (WGS) entry which is preliminary data.</text>
</comment>
<feature type="compositionally biased region" description="Low complexity" evidence="1">
    <location>
        <begin position="59"/>
        <end position="70"/>
    </location>
</feature>
<sequence length="384" mass="42576">MSARQRHSRITTDDGWTTISNSHSRKSKSQNGKKSSKKSNKKQSSNTDQNTIEGETENTKGTSSSTTTKTAPGYSALLAHKSDLDFHDKTEVTNAGGIDEKELVKVRTRVERQIEGFMASGCCAKVKEMVRREFGVMASSSSSPSSSSSAHTIEKDGDENGAKEEGGIRNVLILALGSLSETFKAAPGYQLAAALSIIEVLKESYEPSKEPVDIEDPEKKEEKKKEADEDPKPNEENTTPTNPSLTILSYDPVYTPIDISILSTYNITTVPSSSLPTPSTNQDQWDKNWYENAVVYMPHASVWLNHKYLMYKPKVWIGNGFDMYEDRAAEGSEVDVVLKEAEKVRREEGYVKLEWPEEDWGGGVVFNNLVVYVRRGRGTGVDEV</sequence>
<protein>
    <recommendedName>
        <fullName evidence="2">SRR1-like domain-containing protein</fullName>
    </recommendedName>
</protein>
<dbReference type="InterPro" id="IPR012942">
    <property type="entry name" value="SRR1-like"/>
</dbReference>
<feature type="compositionally biased region" description="Basic and acidic residues" evidence="1">
    <location>
        <begin position="152"/>
        <end position="164"/>
    </location>
</feature>
<feature type="compositionally biased region" description="Low complexity" evidence="1">
    <location>
        <begin position="139"/>
        <end position="149"/>
    </location>
</feature>
<dbReference type="Proteomes" id="UP001313282">
    <property type="component" value="Unassembled WGS sequence"/>
</dbReference>
<keyword evidence="4" id="KW-1185">Reference proteome</keyword>
<reference evidence="3 4" key="1">
    <citation type="submission" date="2019-10" db="EMBL/GenBank/DDBJ databases">
        <authorList>
            <person name="Palmer J.M."/>
        </authorList>
    </citation>
    <scope>NUCLEOTIDE SEQUENCE [LARGE SCALE GENOMIC DNA]</scope>
    <source>
        <strain evidence="3 4">TWF718</strain>
    </source>
</reference>
<dbReference type="Pfam" id="PF07985">
    <property type="entry name" value="SRR1"/>
    <property type="match status" value="1"/>
</dbReference>
<evidence type="ECO:0000259" key="2">
    <source>
        <dbReference type="Pfam" id="PF07985"/>
    </source>
</evidence>
<dbReference type="EMBL" id="JAVHNR010000006">
    <property type="protein sequence ID" value="KAK6339306.1"/>
    <property type="molecule type" value="Genomic_DNA"/>
</dbReference>
<name>A0AAN8RB37_9PEZI</name>
<feature type="compositionally biased region" description="Polar residues" evidence="1">
    <location>
        <begin position="237"/>
        <end position="246"/>
    </location>
</feature>
<feature type="region of interest" description="Disordered" evidence="1">
    <location>
        <begin position="137"/>
        <end position="164"/>
    </location>
</feature>
<accession>A0AAN8RB37</accession>
<dbReference type="PANTHER" id="PTHR42080">
    <property type="entry name" value="SRR1 DOMAIN-CONTAINING PROTEIN"/>
    <property type="match status" value="1"/>
</dbReference>
<dbReference type="AlphaFoldDB" id="A0AAN8RB37"/>
<feature type="compositionally biased region" description="Basic and acidic residues" evidence="1">
    <location>
        <begin position="206"/>
        <end position="235"/>
    </location>
</feature>
<organism evidence="3 4">
    <name type="scientific">Orbilia javanica</name>
    <dbReference type="NCBI Taxonomy" id="47235"/>
    <lineage>
        <taxon>Eukaryota</taxon>
        <taxon>Fungi</taxon>
        <taxon>Dikarya</taxon>
        <taxon>Ascomycota</taxon>
        <taxon>Pezizomycotina</taxon>
        <taxon>Orbiliomycetes</taxon>
        <taxon>Orbiliales</taxon>
        <taxon>Orbiliaceae</taxon>
        <taxon>Orbilia</taxon>
    </lineage>
</organism>
<gene>
    <name evidence="3" type="ORF">TWF718_008727</name>
</gene>
<evidence type="ECO:0000256" key="1">
    <source>
        <dbReference type="SAM" id="MobiDB-lite"/>
    </source>
</evidence>
<proteinExistence type="predicted"/>
<dbReference type="PANTHER" id="PTHR42080:SF1">
    <property type="entry name" value="SRR1-LIKE DOMAIN-CONTAINING PROTEIN"/>
    <property type="match status" value="1"/>
</dbReference>